<dbReference type="Pfam" id="PF11887">
    <property type="entry name" value="Mce4_CUP1"/>
    <property type="match status" value="1"/>
</dbReference>
<proteinExistence type="predicted"/>
<dbReference type="InterPro" id="IPR024516">
    <property type="entry name" value="Mce_C"/>
</dbReference>
<accession>A0A929BBS7</accession>
<feature type="region of interest" description="Disordered" evidence="1">
    <location>
        <begin position="327"/>
        <end position="382"/>
    </location>
</feature>
<evidence type="ECO:0000259" key="3">
    <source>
        <dbReference type="Pfam" id="PF11887"/>
    </source>
</evidence>
<dbReference type="InterPro" id="IPR003399">
    <property type="entry name" value="Mce/MlaD"/>
</dbReference>
<feature type="domain" description="Mce/MlaD" evidence="2">
    <location>
        <begin position="39"/>
        <end position="115"/>
    </location>
</feature>
<evidence type="ECO:0000313" key="4">
    <source>
        <dbReference type="EMBL" id="MBE9375460.1"/>
    </source>
</evidence>
<dbReference type="PANTHER" id="PTHR33371:SF16">
    <property type="entry name" value="MCE-FAMILY PROTEIN MCE3F"/>
    <property type="match status" value="1"/>
</dbReference>
<name>A0A929BBS7_9PSEU</name>
<dbReference type="InterPro" id="IPR052336">
    <property type="entry name" value="MlaD_Phospholipid_Transporter"/>
</dbReference>
<sequence>MTGRGTKLRLVAFMVIAVVGIGYTGAQYAGVDRLLGYGGYTVTVNMPDSGGVFNNSEVTYRGVAVGRVTQMDLTEDGIAVRMHIDDGAPPIPAAGTRAAVANRSAVGEQYVDLRPSGKSAPYLDEGSVIPPERTSTPLPPEALLVDLDRLVDGLPADDLRTVVDEVGTAFEGRGQDLQRILDAAGPLTREARQHLPQTRGLLDNGDTVLRTQQEQGQQIRDFSEGLQEISGRLRESDPDARRLLKTAPDAADELDGFLRETGDDFGLVMANMLTTSRLTESRQAGIEQLLVAGPVISSFTHTLSPDATGHLGVVLNFFNPINCTSGYEGTPRKSGSETQSTPANTDLGCDEPPDSPTGVRGSQNAPREPIPEPVPPPVPLVP</sequence>
<dbReference type="Proteomes" id="UP000598360">
    <property type="component" value="Unassembled WGS sequence"/>
</dbReference>
<dbReference type="Pfam" id="PF02470">
    <property type="entry name" value="MlaD"/>
    <property type="match status" value="1"/>
</dbReference>
<gene>
    <name evidence="4" type="ORF">IQ251_13485</name>
</gene>
<dbReference type="AlphaFoldDB" id="A0A929BBS7"/>
<comment type="caution">
    <text evidence="4">The sequence shown here is derived from an EMBL/GenBank/DDBJ whole genome shotgun (WGS) entry which is preliminary data.</text>
</comment>
<feature type="compositionally biased region" description="Pro residues" evidence="1">
    <location>
        <begin position="371"/>
        <end position="382"/>
    </location>
</feature>
<evidence type="ECO:0000313" key="5">
    <source>
        <dbReference type="Proteomes" id="UP000598360"/>
    </source>
</evidence>
<organism evidence="4 5">
    <name type="scientific">Saccharopolyspora montiporae</name>
    <dbReference type="NCBI Taxonomy" id="2781240"/>
    <lineage>
        <taxon>Bacteria</taxon>
        <taxon>Bacillati</taxon>
        <taxon>Actinomycetota</taxon>
        <taxon>Actinomycetes</taxon>
        <taxon>Pseudonocardiales</taxon>
        <taxon>Pseudonocardiaceae</taxon>
        <taxon>Saccharopolyspora</taxon>
    </lineage>
</organism>
<dbReference type="InterPro" id="IPR005693">
    <property type="entry name" value="Mce"/>
</dbReference>
<evidence type="ECO:0000256" key="1">
    <source>
        <dbReference type="SAM" id="MobiDB-lite"/>
    </source>
</evidence>
<feature type="domain" description="Mammalian cell entry C-terminal" evidence="3">
    <location>
        <begin position="122"/>
        <end position="290"/>
    </location>
</feature>
<reference evidence="4" key="1">
    <citation type="submission" date="2020-10" db="EMBL/GenBank/DDBJ databases">
        <title>Diversity and distribution of actinomycetes associated with coral in the coast of Hainan.</title>
        <authorList>
            <person name="Li F."/>
        </authorList>
    </citation>
    <scope>NUCLEOTIDE SEQUENCE</scope>
    <source>
        <strain evidence="4">HNM0983</strain>
    </source>
</reference>
<dbReference type="NCBIfam" id="TIGR00996">
    <property type="entry name" value="Mtu_fam_mce"/>
    <property type="match status" value="1"/>
</dbReference>
<evidence type="ECO:0000259" key="2">
    <source>
        <dbReference type="Pfam" id="PF02470"/>
    </source>
</evidence>
<dbReference type="GO" id="GO:0005576">
    <property type="term" value="C:extracellular region"/>
    <property type="evidence" value="ECO:0007669"/>
    <property type="project" value="TreeGrafter"/>
</dbReference>
<protein>
    <submittedName>
        <fullName evidence="4">MCE family protein</fullName>
    </submittedName>
</protein>
<dbReference type="RefSeq" id="WP_193928906.1">
    <property type="nucleotide sequence ID" value="NZ_JADEYC010000021.1"/>
</dbReference>
<keyword evidence="5" id="KW-1185">Reference proteome</keyword>
<dbReference type="PANTHER" id="PTHR33371">
    <property type="entry name" value="INTERMEMBRANE PHOSPHOLIPID TRANSPORT SYSTEM BINDING PROTEIN MLAD-RELATED"/>
    <property type="match status" value="1"/>
</dbReference>
<dbReference type="EMBL" id="JADEYC010000021">
    <property type="protein sequence ID" value="MBE9375460.1"/>
    <property type="molecule type" value="Genomic_DNA"/>
</dbReference>